<dbReference type="InterPro" id="IPR040129">
    <property type="entry name" value="Lin-15B-like"/>
</dbReference>
<dbReference type="GO" id="GO:0040027">
    <property type="term" value="P:negative regulation of vulval development"/>
    <property type="evidence" value="ECO:0007669"/>
    <property type="project" value="InterPro"/>
</dbReference>
<dbReference type="PANTHER" id="PTHR22716">
    <property type="entry name" value="ETS CLASS TRANSCRIPTION FACTOR-RELATED-RELATED"/>
    <property type="match status" value="1"/>
</dbReference>
<evidence type="ECO:0000256" key="1">
    <source>
        <dbReference type="SAM" id="Phobius"/>
    </source>
</evidence>
<evidence type="ECO:0000313" key="3">
    <source>
        <dbReference type="Proteomes" id="UP000095282"/>
    </source>
</evidence>
<keyword evidence="1" id="KW-0472">Membrane</keyword>
<feature type="transmembrane region" description="Helical" evidence="1">
    <location>
        <begin position="255"/>
        <end position="276"/>
    </location>
</feature>
<dbReference type="AlphaFoldDB" id="A0A1I7T3I5"/>
<dbReference type="InterPro" id="IPR057432">
    <property type="entry name" value="Lin-15A/B-like_dom"/>
</dbReference>
<protein>
    <submittedName>
        <fullName evidence="4">THAP-type domain-containing protein</fullName>
    </submittedName>
</protein>
<proteinExistence type="predicted"/>
<dbReference type="WBParaSite" id="Csp11.Scaffold491.g2064.t1">
    <property type="protein sequence ID" value="Csp11.Scaffold491.g2064.t1"/>
    <property type="gene ID" value="Csp11.Scaffold491.g2064"/>
</dbReference>
<name>A0A1I7T3I5_9PELO</name>
<feature type="domain" description="Lin-15A/B-like" evidence="2">
    <location>
        <begin position="440"/>
        <end position="559"/>
    </location>
</feature>
<dbReference type="Pfam" id="PF25375">
    <property type="entry name" value="Lin-15B"/>
    <property type="match status" value="1"/>
</dbReference>
<keyword evidence="1" id="KW-1133">Transmembrane helix</keyword>
<evidence type="ECO:0000259" key="2">
    <source>
        <dbReference type="Pfam" id="PF25375"/>
    </source>
</evidence>
<accession>A0A1I7T3I5</accession>
<sequence>MNSNHIETPQCFISKNDHKGKTKPGYLFILCHCTKKFYSGCINTPSMAEAVYQWRKDPDSLAVNSKESHSNFMDKVDCILQGFDGFRETRDVKWKQRKAEEFHWKIDCANRTIKKSGFDKLYMDAIPKNATIAIDMHCDSNNPNELNSRIYCSDDLCYEKSVDVFESSLIALKAYTLIRKSADKGKLVHPTGRCKWNDKQNTKCLLMGFRQLVDDLLLKSIKNGSSSMSFDEISESRISIKSIQNLDYASSNSHIVSWFLMSLYFIPFIFILFIVLCSNGDLLVLIPYTNKMSSGNMERDELREFVNPTLKDIESVLLADMRKTASNVSTKKTSKAKSEMIDIAIVTTTSQMGNMTDLGSEGPTGPNGPSGVGSIKVARELKSVEDTKDATVDGGLRTMMEQGAIKYDHDYTVNSEEIENVEPMGENLGQPPHKRSKVRRRHCHLCTNTLDQSDMKEVKRDNDKLVLVTEQMISSRKTAVEIRELLVSRKNIIVCRSHFEEAYRGICRNLAIKNIDDINLAPPSLLEGVVLAVNLIYENVTNEIFIVYFQQFFANNRRIIEQEATIDREKLDQILARFMNPDYKEQEKLTLQQNHLKNFLLKPCLHRAINLIRMTTFLTNC</sequence>
<evidence type="ECO:0000313" key="4">
    <source>
        <dbReference type="WBParaSite" id="Csp11.Scaffold491.g2064.t1"/>
    </source>
</evidence>
<organism evidence="3 4">
    <name type="scientific">Caenorhabditis tropicalis</name>
    <dbReference type="NCBI Taxonomy" id="1561998"/>
    <lineage>
        <taxon>Eukaryota</taxon>
        <taxon>Metazoa</taxon>
        <taxon>Ecdysozoa</taxon>
        <taxon>Nematoda</taxon>
        <taxon>Chromadorea</taxon>
        <taxon>Rhabditida</taxon>
        <taxon>Rhabditina</taxon>
        <taxon>Rhabditomorpha</taxon>
        <taxon>Rhabditoidea</taxon>
        <taxon>Rhabditidae</taxon>
        <taxon>Peloderinae</taxon>
        <taxon>Caenorhabditis</taxon>
    </lineage>
</organism>
<dbReference type="Proteomes" id="UP000095282">
    <property type="component" value="Unplaced"/>
</dbReference>
<reference evidence="4" key="1">
    <citation type="submission" date="2016-11" db="UniProtKB">
        <authorList>
            <consortium name="WormBaseParasite"/>
        </authorList>
    </citation>
    <scope>IDENTIFICATION</scope>
</reference>
<keyword evidence="3" id="KW-1185">Reference proteome</keyword>
<keyword evidence="1" id="KW-0812">Transmembrane</keyword>